<evidence type="ECO:0000313" key="1">
    <source>
        <dbReference type="EMBL" id="MPN36277.1"/>
    </source>
</evidence>
<dbReference type="EMBL" id="VSSQ01090315">
    <property type="protein sequence ID" value="MPN36277.1"/>
    <property type="molecule type" value="Genomic_DNA"/>
</dbReference>
<accession>A0A645HB75</accession>
<proteinExistence type="predicted"/>
<organism evidence="1">
    <name type="scientific">bioreactor metagenome</name>
    <dbReference type="NCBI Taxonomy" id="1076179"/>
    <lineage>
        <taxon>unclassified sequences</taxon>
        <taxon>metagenomes</taxon>
        <taxon>ecological metagenomes</taxon>
    </lineage>
</organism>
<reference evidence="1" key="1">
    <citation type="submission" date="2019-08" db="EMBL/GenBank/DDBJ databases">
        <authorList>
            <person name="Kucharzyk K."/>
            <person name="Murdoch R.W."/>
            <person name="Higgins S."/>
            <person name="Loffler F."/>
        </authorList>
    </citation>
    <scope>NUCLEOTIDE SEQUENCE</scope>
</reference>
<sequence>MPLPAISCVPEATYPFGSAFAMADAIGCRLCCSAAEANARSSSTGRVALSTRCTANSPSVSVPVLSSTAALTLGNLSSASAPLNSTPALEVMARPAKNVSGMLSTSAHGQEITRKISALRIHSLHSPPPNSGGSTASSAAAAITAGV</sequence>
<name>A0A645HB75_9ZZZZ</name>
<comment type="caution">
    <text evidence="1">The sequence shown here is derived from an EMBL/GenBank/DDBJ whole genome shotgun (WGS) entry which is preliminary data.</text>
</comment>
<dbReference type="AlphaFoldDB" id="A0A645HB75"/>
<gene>
    <name evidence="1" type="ORF">SDC9_183786</name>
</gene>
<protein>
    <submittedName>
        <fullName evidence="1">Uncharacterized protein</fullName>
    </submittedName>
</protein>